<evidence type="ECO:0000259" key="4">
    <source>
        <dbReference type="PROSITE" id="PS01124"/>
    </source>
</evidence>
<feature type="domain" description="HTH araC/xylS-type" evidence="4">
    <location>
        <begin position="175"/>
        <end position="273"/>
    </location>
</feature>
<proteinExistence type="predicted"/>
<protein>
    <submittedName>
        <fullName evidence="5">AraC family transcriptional regulator</fullName>
    </submittedName>
</protein>
<name>A0A5C4T5L8_9BACL</name>
<evidence type="ECO:0000313" key="5">
    <source>
        <dbReference type="EMBL" id="TNJ64065.1"/>
    </source>
</evidence>
<keyword evidence="1" id="KW-0805">Transcription regulation</keyword>
<evidence type="ECO:0000256" key="2">
    <source>
        <dbReference type="ARBA" id="ARBA00023125"/>
    </source>
</evidence>
<dbReference type="PROSITE" id="PS01124">
    <property type="entry name" value="HTH_ARAC_FAMILY_2"/>
    <property type="match status" value="1"/>
</dbReference>
<accession>A0A5C4T5L8</accession>
<keyword evidence="6" id="KW-1185">Reference proteome</keyword>
<dbReference type="RefSeq" id="WP_139604469.1">
    <property type="nucleotide sequence ID" value="NZ_VDCQ01000034.1"/>
</dbReference>
<dbReference type="PRINTS" id="PR00032">
    <property type="entry name" value="HTHARAC"/>
</dbReference>
<dbReference type="InterPro" id="IPR009057">
    <property type="entry name" value="Homeodomain-like_sf"/>
</dbReference>
<dbReference type="Gene3D" id="1.10.10.60">
    <property type="entry name" value="Homeodomain-like"/>
    <property type="match status" value="2"/>
</dbReference>
<comment type="caution">
    <text evidence="5">The sequence shown here is derived from an EMBL/GenBank/DDBJ whole genome shotgun (WGS) entry which is preliminary data.</text>
</comment>
<dbReference type="SUPFAM" id="SSF51215">
    <property type="entry name" value="Regulatory protein AraC"/>
    <property type="match status" value="1"/>
</dbReference>
<dbReference type="GO" id="GO:0043565">
    <property type="term" value="F:sequence-specific DNA binding"/>
    <property type="evidence" value="ECO:0007669"/>
    <property type="project" value="InterPro"/>
</dbReference>
<dbReference type="AlphaFoldDB" id="A0A5C4T5L8"/>
<dbReference type="InterPro" id="IPR020449">
    <property type="entry name" value="Tscrpt_reg_AraC-type_HTH"/>
</dbReference>
<sequence length="278" mass="32007">MPLSDSPPAAQVLFSRYILHKKPFLTRPGALTSYYIRLQVVGQCQAFIDGEWHALQPGDLLLCEPGRSFQLAFGMDKKKRSEEETGAILSGNYYAGCGGEWLADWWNLNRYPMLSRIVPSMSLIAIFKEIAEEYVRKRPNWREVSGYLLQSLCLHIDRAMHDMQYKTKKHAIVVERMKQYVDEHACSSLKVSDVACHVELSESYASRLFKEMTGQSIILYALDRRLLLAGDRMLDTGYTLEQIAEMSGFHSYSYFHRVFCKKFGLTPSEYRSKTEKVN</sequence>
<dbReference type="SUPFAM" id="SSF46689">
    <property type="entry name" value="Homeodomain-like"/>
    <property type="match status" value="2"/>
</dbReference>
<keyword evidence="3" id="KW-0804">Transcription</keyword>
<dbReference type="Pfam" id="PF12833">
    <property type="entry name" value="HTH_18"/>
    <property type="match status" value="1"/>
</dbReference>
<reference evidence="5 6" key="1">
    <citation type="submission" date="2019-05" db="EMBL/GenBank/DDBJ databases">
        <title>We sequenced the genome of Paenibacillus hemerocallicola KCTC 33185 for further insight into its adaptation and study the phylogeny of Paenibacillus.</title>
        <authorList>
            <person name="Narsing Rao M.P."/>
        </authorList>
    </citation>
    <scope>NUCLEOTIDE SEQUENCE [LARGE SCALE GENOMIC DNA]</scope>
    <source>
        <strain evidence="5 6">KCTC 33185</strain>
    </source>
</reference>
<gene>
    <name evidence="5" type="ORF">FE784_22460</name>
</gene>
<dbReference type="EMBL" id="VDCQ01000034">
    <property type="protein sequence ID" value="TNJ64065.1"/>
    <property type="molecule type" value="Genomic_DNA"/>
</dbReference>
<evidence type="ECO:0000313" key="6">
    <source>
        <dbReference type="Proteomes" id="UP000307943"/>
    </source>
</evidence>
<dbReference type="PANTHER" id="PTHR43280">
    <property type="entry name" value="ARAC-FAMILY TRANSCRIPTIONAL REGULATOR"/>
    <property type="match status" value="1"/>
</dbReference>
<dbReference type="Proteomes" id="UP000307943">
    <property type="component" value="Unassembled WGS sequence"/>
</dbReference>
<dbReference type="SMART" id="SM00342">
    <property type="entry name" value="HTH_ARAC"/>
    <property type="match status" value="1"/>
</dbReference>
<organism evidence="5 6">
    <name type="scientific">Paenibacillus hemerocallicola</name>
    <dbReference type="NCBI Taxonomy" id="1172614"/>
    <lineage>
        <taxon>Bacteria</taxon>
        <taxon>Bacillati</taxon>
        <taxon>Bacillota</taxon>
        <taxon>Bacilli</taxon>
        <taxon>Bacillales</taxon>
        <taxon>Paenibacillaceae</taxon>
        <taxon>Paenibacillus</taxon>
    </lineage>
</organism>
<dbReference type="InterPro" id="IPR018060">
    <property type="entry name" value="HTH_AraC"/>
</dbReference>
<dbReference type="InterPro" id="IPR037923">
    <property type="entry name" value="HTH-like"/>
</dbReference>
<evidence type="ECO:0000256" key="1">
    <source>
        <dbReference type="ARBA" id="ARBA00023015"/>
    </source>
</evidence>
<dbReference type="GO" id="GO:0003700">
    <property type="term" value="F:DNA-binding transcription factor activity"/>
    <property type="evidence" value="ECO:0007669"/>
    <property type="project" value="InterPro"/>
</dbReference>
<evidence type="ECO:0000256" key="3">
    <source>
        <dbReference type="ARBA" id="ARBA00023163"/>
    </source>
</evidence>
<dbReference type="OrthoDB" id="345413at2"/>
<dbReference type="PANTHER" id="PTHR43280:SF2">
    <property type="entry name" value="HTH-TYPE TRANSCRIPTIONAL REGULATOR EXSA"/>
    <property type="match status" value="1"/>
</dbReference>
<keyword evidence="2" id="KW-0238">DNA-binding</keyword>